<dbReference type="SUPFAM" id="SSF109854">
    <property type="entry name" value="DinB/YfiT-like putative metalloenzymes"/>
    <property type="match status" value="1"/>
</dbReference>
<dbReference type="Proteomes" id="UP000186104">
    <property type="component" value="Chromosome"/>
</dbReference>
<dbReference type="KEGG" id="dtm:BJL86_0094"/>
<dbReference type="STRING" id="499555.BJL86_0094"/>
<dbReference type="Pfam" id="PF04978">
    <property type="entry name" value="MST"/>
    <property type="match status" value="1"/>
</dbReference>
<name>A0A173LFA9_9ACTN</name>
<dbReference type="RefSeq" id="WP_067473691.1">
    <property type="nucleotide sequence ID" value="NZ_CP015961.1"/>
</dbReference>
<dbReference type="AlphaFoldDB" id="A0A173LFA9"/>
<accession>A0A173LFA9</accession>
<gene>
    <name evidence="1" type="ORF">BJL86_0094</name>
</gene>
<protein>
    <submittedName>
        <fullName evidence="1">Mini-circle uncharacterized 19.1 kDa protein</fullName>
    </submittedName>
</protein>
<keyword evidence="2" id="KW-1185">Reference proteome</keyword>
<dbReference type="Gene3D" id="1.20.120.450">
    <property type="entry name" value="dinb family like domain"/>
    <property type="match status" value="1"/>
</dbReference>
<dbReference type="InterPro" id="IPR007061">
    <property type="entry name" value="MST-like"/>
</dbReference>
<proteinExistence type="predicted"/>
<evidence type="ECO:0000313" key="2">
    <source>
        <dbReference type="Proteomes" id="UP000186104"/>
    </source>
</evidence>
<dbReference type="EMBL" id="CP015961">
    <property type="protein sequence ID" value="ANI90905.1"/>
    <property type="molecule type" value="Genomic_DNA"/>
</dbReference>
<organism evidence="1 2">
    <name type="scientific">Dietzia timorensis</name>
    <dbReference type="NCBI Taxonomy" id="499555"/>
    <lineage>
        <taxon>Bacteria</taxon>
        <taxon>Bacillati</taxon>
        <taxon>Actinomycetota</taxon>
        <taxon>Actinomycetes</taxon>
        <taxon>Mycobacteriales</taxon>
        <taxon>Dietziaceae</taxon>
        <taxon>Dietzia</taxon>
    </lineage>
</organism>
<dbReference type="InterPro" id="IPR034660">
    <property type="entry name" value="DinB/YfiT-like"/>
</dbReference>
<reference evidence="1 2" key="1">
    <citation type="submission" date="2016-06" db="EMBL/GenBank/DDBJ databases">
        <title>Complete genome sequence of a saline-alkali tolerant type strain Dietzia timorensis ID05-A0528T.</title>
        <authorList>
            <person name="Wu X."/>
        </authorList>
    </citation>
    <scope>NUCLEOTIDE SEQUENCE [LARGE SCALE GENOMIC DNA]</scope>
    <source>
        <strain evidence="1 2">ID05-A0528</strain>
    </source>
</reference>
<evidence type="ECO:0000313" key="1">
    <source>
        <dbReference type="EMBL" id="ANI90905.1"/>
    </source>
</evidence>
<sequence>MATSMDVVLSDERTVLGAFLDDHRRDAAGILDGLGETQVRERLVASDTTLLGLLKHLTFVEKVWFEEAITCVPRTELGLPADASESFLLAPVDTIDSIRNGYLAACAASREAIASMALDDIVSGNWRGEMTLRWIMVHCIRETAQHVGHAEILREQLLDR</sequence>